<name>A0ACB6R8A8_9PLEO</name>
<evidence type="ECO:0000313" key="1">
    <source>
        <dbReference type="EMBL" id="KAF2474762.1"/>
    </source>
</evidence>
<protein>
    <submittedName>
        <fullName evidence="1">Uncharacterized protein</fullName>
    </submittedName>
</protein>
<gene>
    <name evidence="1" type="ORF">BDR25DRAFT_214540</name>
</gene>
<organism evidence="1 2">
    <name type="scientific">Lindgomyces ingoldianus</name>
    <dbReference type="NCBI Taxonomy" id="673940"/>
    <lineage>
        <taxon>Eukaryota</taxon>
        <taxon>Fungi</taxon>
        <taxon>Dikarya</taxon>
        <taxon>Ascomycota</taxon>
        <taxon>Pezizomycotina</taxon>
        <taxon>Dothideomycetes</taxon>
        <taxon>Pleosporomycetidae</taxon>
        <taxon>Pleosporales</taxon>
        <taxon>Lindgomycetaceae</taxon>
        <taxon>Lindgomyces</taxon>
    </lineage>
</organism>
<comment type="caution">
    <text evidence="1">The sequence shown here is derived from an EMBL/GenBank/DDBJ whole genome shotgun (WGS) entry which is preliminary data.</text>
</comment>
<evidence type="ECO:0000313" key="2">
    <source>
        <dbReference type="Proteomes" id="UP000799755"/>
    </source>
</evidence>
<proteinExistence type="predicted"/>
<reference evidence="1" key="1">
    <citation type="journal article" date="2020" name="Stud. Mycol.">
        <title>101 Dothideomycetes genomes: a test case for predicting lifestyles and emergence of pathogens.</title>
        <authorList>
            <person name="Haridas S."/>
            <person name="Albert R."/>
            <person name="Binder M."/>
            <person name="Bloem J."/>
            <person name="Labutti K."/>
            <person name="Salamov A."/>
            <person name="Andreopoulos B."/>
            <person name="Baker S."/>
            <person name="Barry K."/>
            <person name="Bills G."/>
            <person name="Bluhm B."/>
            <person name="Cannon C."/>
            <person name="Castanera R."/>
            <person name="Culley D."/>
            <person name="Daum C."/>
            <person name="Ezra D."/>
            <person name="Gonzalez J."/>
            <person name="Henrissat B."/>
            <person name="Kuo A."/>
            <person name="Liang C."/>
            <person name="Lipzen A."/>
            <person name="Lutzoni F."/>
            <person name="Magnuson J."/>
            <person name="Mondo S."/>
            <person name="Nolan M."/>
            <person name="Ohm R."/>
            <person name="Pangilinan J."/>
            <person name="Park H.-J."/>
            <person name="Ramirez L."/>
            <person name="Alfaro M."/>
            <person name="Sun H."/>
            <person name="Tritt A."/>
            <person name="Yoshinaga Y."/>
            <person name="Zwiers L.-H."/>
            <person name="Turgeon B."/>
            <person name="Goodwin S."/>
            <person name="Spatafora J."/>
            <person name="Crous P."/>
            <person name="Grigoriev I."/>
        </authorList>
    </citation>
    <scope>NUCLEOTIDE SEQUENCE</scope>
    <source>
        <strain evidence="1">ATCC 200398</strain>
    </source>
</reference>
<keyword evidence="2" id="KW-1185">Reference proteome</keyword>
<sequence length="404" mass="46492">MSNVISRVVVEHLKPDGQQSQVLDIVLPSATDQASEGTDQLRRFPTEVRLMIFEELLIVWPKTVFRGAYEFGPLDKREFDEEIDVPWQILQTCRKYHDEAAPIMYGKNRFVFCTGKHGEPGEFWRFPVNIHYLQYVTDLGIYFRADSPDEQGSQRVAHFLKAISRRATNLKYLVVLVSSDRFYEAKCPWDILFFHHPVCEALIELIERRTAQHLKIRLHNGALLFPSLAHFLDQTFRKNGPSADRSLTFTSSCTCPKGCPHHPTDVCFLCDWPKQQKESKPIEKVVSHLCSVESCEGRMMEMQDDLFEHGILPLEEDSEGDSEGDDGVEFGLFVAGLPFEDDYDESRLGFSSGYLLPGQSRRYRSQITAPEVWSFRQMTLLEFFKVIEYGQYLDMVFGPAGFES</sequence>
<accession>A0ACB6R8A8</accession>
<dbReference type="Proteomes" id="UP000799755">
    <property type="component" value="Unassembled WGS sequence"/>
</dbReference>
<dbReference type="EMBL" id="MU003497">
    <property type="protein sequence ID" value="KAF2474762.1"/>
    <property type="molecule type" value="Genomic_DNA"/>
</dbReference>